<name>A0A1Y5PU40_9MYCO</name>
<gene>
    <name evidence="3" type="ORF">MHPYR_80017</name>
</gene>
<dbReference type="EMBL" id="FLQS01000078">
    <property type="protein sequence ID" value="SBS79428.1"/>
    <property type="molecule type" value="Genomic_DNA"/>
</dbReference>
<feature type="compositionally biased region" description="Polar residues" evidence="1">
    <location>
        <begin position="55"/>
        <end position="69"/>
    </location>
</feature>
<dbReference type="AlphaFoldDB" id="A0A1Y5PU40"/>
<accession>A0A1Y5PU40</accession>
<reference evidence="3" key="1">
    <citation type="submission" date="2016-03" db="EMBL/GenBank/DDBJ databases">
        <authorList>
            <person name="Ploux O."/>
        </authorList>
    </citation>
    <scope>NUCLEOTIDE SEQUENCE</scope>
    <source>
        <strain evidence="3">UC10</strain>
    </source>
</reference>
<feature type="compositionally biased region" description="Low complexity" evidence="1">
    <location>
        <begin position="29"/>
        <end position="45"/>
    </location>
</feature>
<organism evidence="3">
    <name type="scientific">uncultured Mycobacterium sp</name>
    <dbReference type="NCBI Taxonomy" id="171292"/>
    <lineage>
        <taxon>Bacteria</taxon>
        <taxon>Bacillati</taxon>
        <taxon>Actinomycetota</taxon>
        <taxon>Actinomycetes</taxon>
        <taxon>Mycobacteriales</taxon>
        <taxon>Mycobacteriaceae</taxon>
        <taxon>Mycobacterium</taxon>
        <taxon>environmental samples</taxon>
    </lineage>
</organism>
<proteinExistence type="predicted"/>
<protein>
    <submittedName>
        <fullName evidence="3">Uncharacterized protein</fullName>
    </submittedName>
</protein>
<evidence type="ECO:0000256" key="1">
    <source>
        <dbReference type="SAM" id="MobiDB-lite"/>
    </source>
</evidence>
<evidence type="ECO:0000256" key="2">
    <source>
        <dbReference type="SAM" id="SignalP"/>
    </source>
</evidence>
<sequence>MKSPMLTTRAAAVTVALGLGAALASAATPIASADSSGHSPSSADSKPTGAPKAKTGSSARPKTGHNASAPTELKPNATLKAARPARTSAALTRPQRAPLTDTSESPANWLMAAAARREVDLVGDVEEAFRRIDLATTTLLAPIKTLVAELTGARQDDPIPPGACEDGDCNPTSDIYLPWVRNEITVLNLTGKPVTLSDLETRKPLTYGPQEGFVLDNARQVEMAFYQNSSSWDEDWTYEATVKWSDGSATVSVDVDAGGSTASSSSGDMQVVVFDTPEPINGTSMISERQTIVLLPKAGTEITIAPSDAVGQAIVAEALCKVSGSCGQEVVDEQIRLSPEKLVGNTLFNDGSVTSTNRYKVAQEVVKTSGVEENLKIVAGGSLNFSLGPLTFQTEIGALIQQKYAHSWSDGITTESQVDLNVPAGSYGQIYVQYPEYHDYVNMTLTNAGVTINIPDVEYISLAPSGSLDPDGTPLAVTYTTYDWKIGEGPHPYPDSGSVPTPPATSTVDAVTPPDIAPPAPATSRSPKTLGQIIGNYLQDQARAFRTLPNILVNGRAISSETFRIVNLTPYAQTLNSITGEYEEDESPEKGFVLQPFQAIDIEVDYDLFQDQETYVTWTNATGIDVKAELKVYNGGSDPRVTCQSAGCFEGGWDSRNQFSTMYIVYPYDTPGIMDVTNDQNLAGAAVDSACTAGSGGSIPGSCGVNATGQTEYNAPTSGPVQQHVNRGSQTNSYYYTVTTHKSETASWSAGGGIKLKEKAGVFVAQQIEIEASVLYTGSVQVKDSESSTVVQDLLPGYGGAIYIGDPYLRTYGDYIVNLPNLTMIVRGQWIEATSGLSAQGPVANVVDYPLE</sequence>
<evidence type="ECO:0000313" key="3">
    <source>
        <dbReference type="EMBL" id="SBS79428.1"/>
    </source>
</evidence>
<feature type="chain" id="PRO_5039165110" evidence="2">
    <location>
        <begin position="27"/>
        <end position="852"/>
    </location>
</feature>
<feature type="signal peptide" evidence="2">
    <location>
        <begin position="1"/>
        <end position="26"/>
    </location>
</feature>
<feature type="region of interest" description="Disordered" evidence="1">
    <location>
        <begin position="490"/>
        <end position="528"/>
    </location>
</feature>
<feature type="region of interest" description="Disordered" evidence="1">
    <location>
        <begin position="29"/>
        <end position="103"/>
    </location>
</feature>
<keyword evidence="2" id="KW-0732">Signal</keyword>